<dbReference type="PANTHER" id="PTHR37482:SF1">
    <property type="entry name" value="OUTER MEMBRANE PROTEIN ASSEMBLY FACTOR BAME"/>
    <property type="match status" value="1"/>
</dbReference>
<evidence type="ECO:0000256" key="1">
    <source>
        <dbReference type="ARBA" id="ARBA00022729"/>
    </source>
</evidence>
<dbReference type="GO" id="GO:0043165">
    <property type="term" value="P:Gram-negative-bacterium-type cell outer membrane assembly"/>
    <property type="evidence" value="ECO:0007669"/>
    <property type="project" value="UniProtKB-UniRule"/>
</dbReference>
<dbReference type="InterPro" id="IPR007450">
    <property type="entry name" value="BamE_dom"/>
</dbReference>
<dbReference type="PROSITE" id="PS51257">
    <property type="entry name" value="PROKAR_LIPOPROTEIN"/>
    <property type="match status" value="1"/>
</dbReference>
<feature type="domain" description="Outer membrane protein assembly factor BamE" evidence="6">
    <location>
        <begin position="36"/>
        <end position="105"/>
    </location>
</feature>
<organism evidence="7 8">
    <name type="scientific">Saccharophagus degradans</name>
    <dbReference type="NCBI Taxonomy" id="86304"/>
    <lineage>
        <taxon>Bacteria</taxon>
        <taxon>Pseudomonadati</taxon>
        <taxon>Pseudomonadota</taxon>
        <taxon>Gammaproteobacteria</taxon>
        <taxon>Cellvibrionales</taxon>
        <taxon>Cellvibrionaceae</taxon>
        <taxon>Saccharophagus</taxon>
    </lineage>
</organism>
<evidence type="ECO:0000259" key="6">
    <source>
        <dbReference type="Pfam" id="PF04355"/>
    </source>
</evidence>
<feature type="compositionally biased region" description="Basic and acidic residues" evidence="5">
    <location>
        <begin position="120"/>
        <end position="131"/>
    </location>
</feature>
<accession>A0AAW7X7J5</accession>
<dbReference type="InterPro" id="IPR037873">
    <property type="entry name" value="BamE-like"/>
</dbReference>
<dbReference type="HAMAP" id="MF_00925">
    <property type="entry name" value="OM_assembly_BamE"/>
    <property type="match status" value="1"/>
</dbReference>
<comment type="function">
    <text evidence="4">Part of the outer membrane protein assembly complex, which is involved in assembly and insertion of beta-barrel proteins into the outer membrane.</text>
</comment>
<sequence length="131" mass="15216">MQKVVKTIVILFAIGSLVACSSFRFPGVYKVRVQQGNYIEKKMVDQLEVGMTRRQVQYVMGSPLLEDTFNTDRWDYLFMVKRGGEVLVDRRFTVYFDGDSLAKWETDIEFKDDETPQSSAEKEEVPDPKMK</sequence>
<dbReference type="PANTHER" id="PTHR37482">
    <property type="entry name" value="OUTER MEMBRANE PROTEIN ASSEMBLY FACTOR BAME"/>
    <property type="match status" value="1"/>
</dbReference>
<dbReference type="InterPro" id="IPR026592">
    <property type="entry name" value="BamE"/>
</dbReference>
<evidence type="ECO:0000313" key="8">
    <source>
        <dbReference type="Proteomes" id="UP001169760"/>
    </source>
</evidence>
<dbReference type="RefSeq" id="WP_011469214.1">
    <property type="nucleotide sequence ID" value="NZ_CP123764.1"/>
</dbReference>
<keyword evidence="4" id="KW-0449">Lipoprotein</keyword>
<dbReference type="GeneID" id="98614395"/>
<feature type="region of interest" description="Disordered" evidence="5">
    <location>
        <begin position="111"/>
        <end position="131"/>
    </location>
</feature>
<dbReference type="GO" id="GO:0030674">
    <property type="term" value="F:protein-macromolecule adaptor activity"/>
    <property type="evidence" value="ECO:0007669"/>
    <property type="project" value="TreeGrafter"/>
</dbReference>
<dbReference type="Proteomes" id="UP001169760">
    <property type="component" value="Unassembled WGS sequence"/>
</dbReference>
<evidence type="ECO:0000256" key="3">
    <source>
        <dbReference type="ARBA" id="ARBA00023237"/>
    </source>
</evidence>
<evidence type="ECO:0000256" key="5">
    <source>
        <dbReference type="SAM" id="MobiDB-lite"/>
    </source>
</evidence>
<dbReference type="GO" id="GO:1990063">
    <property type="term" value="C:Bam protein complex"/>
    <property type="evidence" value="ECO:0007669"/>
    <property type="project" value="TreeGrafter"/>
</dbReference>
<proteinExistence type="inferred from homology"/>
<keyword evidence="4" id="KW-0564">Palmitate</keyword>
<comment type="caution">
    <text evidence="7">The sequence shown here is derived from an EMBL/GenBank/DDBJ whole genome shotgun (WGS) entry which is preliminary data.</text>
</comment>
<reference evidence="7" key="1">
    <citation type="submission" date="2023-07" db="EMBL/GenBank/DDBJ databases">
        <title>Genome content predicts the carbon catabolic preferences of heterotrophic bacteria.</title>
        <authorList>
            <person name="Gralka M."/>
        </authorList>
    </citation>
    <scope>NUCLEOTIDE SEQUENCE</scope>
    <source>
        <strain evidence="7">I3M17_2</strain>
    </source>
</reference>
<name>A0AAW7X7J5_9GAMM</name>
<evidence type="ECO:0000256" key="2">
    <source>
        <dbReference type="ARBA" id="ARBA00023136"/>
    </source>
</evidence>
<dbReference type="Pfam" id="PF04355">
    <property type="entry name" value="BamE"/>
    <property type="match status" value="1"/>
</dbReference>
<dbReference type="Gene3D" id="3.30.1450.10">
    <property type="match status" value="1"/>
</dbReference>
<comment type="subcellular location">
    <subcellularLocation>
        <location evidence="4">Cell outer membrane</location>
        <topology evidence="4">Lipid-anchor</topology>
    </subcellularLocation>
</comment>
<comment type="similarity">
    <text evidence="4">Belongs to the BamE family.</text>
</comment>
<evidence type="ECO:0000313" key="7">
    <source>
        <dbReference type="EMBL" id="MDO6422473.1"/>
    </source>
</evidence>
<gene>
    <name evidence="4 7" type="primary">bamE</name>
    <name evidence="7" type="ORF">Q4521_08310</name>
</gene>
<dbReference type="GO" id="GO:0051205">
    <property type="term" value="P:protein insertion into membrane"/>
    <property type="evidence" value="ECO:0007669"/>
    <property type="project" value="UniProtKB-UniRule"/>
</dbReference>
<dbReference type="AlphaFoldDB" id="A0AAW7X7J5"/>
<dbReference type="EMBL" id="JAUOPB010000005">
    <property type="protein sequence ID" value="MDO6422473.1"/>
    <property type="molecule type" value="Genomic_DNA"/>
</dbReference>
<keyword evidence="2 4" id="KW-0472">Membrane</keyword>
<comment type="subunit">
    <text evidence="4">Part of the Bam complex.</text>
</comment>
<protein>
    <recommendedName>
        <fullName evidence="4">Outer membrane protein assembly factor BamE</fullName>
    </recommendedName>
</protein>
<keyword evidence="1 4" id="KW-0732">Signal</keyword>
<evidence type="ECO:0000256" key="4">
    <source>
        <dbReference type="HAMAP-Rule" id="MF_00925"/>
    </source>
</evidence>
<keyword evidence="3 4" id="KW-0998">Cell outer membrane</keyword>